<reference evidence="1" key="1">
    <citation type="submission" date="2018-11" db="EMBL/GenBank/DDBJ databases">
        <authorList>
            <consortium name="Pathogen Informatics"/>
        </authorList>
    </citation>
    <scope>NUCLEOTIDE SEQUENCE</scope>
</reference>
<dbReference type="AlphaFoldDB" id="A0A3S4ZNS8"/>
<evidence type="ECO:0000313" key="1">
    <source>
        <dbReference type="EMBL" id="VEL16111.1"/>
    </source>
</evidence>
<evidence type="ECO:0000313" key="2">
    <source>
        <dbReference type="Proteomes" id="UP000784294"/>
    </source>
</evidence>
<dbReference type="EMBL" id="CAAALY010027181">
    <property type="protein sequence ID" value="VEL16111.1"/>
    <property type="molecule type" value="Genomic_DNA"/>
</dbReference>
<dbReference type="Proteomes" id="UP000784294">
    <property type="component" value="Unassembled WGS sequence"/>
</dbReference>
<accession>A0A3S4ZNS8</accession>
<gene>
    <name evidence="1" type="ORF">PXEA_LOCUS9551</name>
</gene>
<comment type="caution">
    <text evidence="1">The sequence shown here is derived from an EMBL/GenBank/DDBJ whole genome shotgun (WGS) entry which is preliminary data.</text>
</comment>
<name>A0A3S4ZNS8_9PLAT</name>
<protein>
    <submittedName>
        <fullName evidence="1">Uncharacterized protein</fullName>
    </submittedName>
</protein>
<sequence length="80" mass="8748">MLPKSVLNLARYSLGPDTVWTSLTGGVGTTKRRQGVYALALLQCPIAAKHIRPGYQARQRISPLPNCLSSLHPVSTRLHN</sequence>
<proteinExistence type="predicted"/>
<keyword evidence="2" id="KW-1185">Reference proteome</keyword>
<organism evidence="1 2">
    <name type="scientific">Protopolystoma xenopodis</name>
    <dbReference type="NCBI Taxonomy" id="117903"/>
    <lineage>
        <taxon>Eukaryota</taxon>
        <taxon>Metazoa</taxon>
        <taxon>Spiralia</taxon>
        <taxon>Lophotrochozoa</taxon>
        <taxon>Platyhelminthes</taxon>
        <taxon>Monogenea</taxon>
        <taxon>Polyopisthocotylea</taxon>
        <taxon>Polystomatidea</taxon>
        <taxon>Polystomatidae</taxon>
        <taxon>Protopolystoma</taxon>
    </lineage>
</organism>